<dbReference type="EMBL" id="KB008174">
    <property type="protein sequence ID" value="ELR10778.1"/>
    <property type="molecule type" value="Genomic_DNA"/>
</dbReference>
<dbReference type="Proteomes" id="UP000011083">
    <property type="component" value="Unassembled WGS sequence"/>
</dbReference>
<evidence type="ECO:0000256" key="1">
    <source>
        <dbReference type="SAM" id="SignalP"/>
    </source>
</evidence>
<accession>L8GDI2</accession>
<proteinExistence type="predicted"/>
<dbReference type="AlphaFoldDB" id="L8GDI2"/>
<dbReference type="OMA" id="QGPCEQW"/>
<keyword evidence="1" id="KW-0732">Signal</keyword>
<dbReference type="KEGG" id="acan:ACA1_107750"/>
<feature type="signal peptide" evidence="1">
    <location>
        <begin position="1"/>
        <end position="19"/>
    </location>
</feature>
<evidence type="ECO:0000313" key="3">
    <source>
        <dbReference type="Proteomes" id="UP000011083"/>
    </source>
</evidence>
<dbReference type="OrthoDB" id="17754at2759"/>
<feature type="chain" id="PRO_5003989654" evidence="1">
    <location>
        <begin position="20"/>
        <end position="43"/>
    </location>
</feature>
<reference evidence="2 3" key="1">
    <citation type="journal article" date="2013" name="Genome Biol.">
        <title>Genome of Acanthamoeba castellanii highlights extensive lateral gene transfer and early evolution of tyrosine kinase signaling.</title>
        <authorList>
            <person name="Clarke M."/>
            <person name="Lohan A.J."/>
            <person name="Liu B."/>
            <person name="Lagkouvardos I."/>
            <person name="Roy S."/>
            <person name="Zafar N."/>
            <person name="Bertelli C."/>
            <person name="Schilde C."/>
            <person name="Kianianmomeni A."/>
            <person name="Burglin T.R."/>
            <person name="Frech C."/>
            <person name="Turcotte B."/>
            <person name="Kopec K.O."/>
            <person name="Synnott J.M."/>
            <person name="Choo C."/>
            <person name="Paponov I."/>
            <person name="Finkler A."/>
            <person name="Soon Heng Tan C."/>
            <person name="Hutchins A.P."/>
            <person name="Weinmeier T."/>
            <person name="Rattei T."/>
            <person name="Chu J.S."/>
            <person name="Gimenez G."/>
            <person name="Irimia M."/>
            <person name="Rigden D.J."/>
            <person name="Fitzpatrick D.A."/>
            <person name="Lorenzo-Morales J."/>
            <person name="Bateman A."/>
            <person name="Chiu C.H."/>
            <person name="Tang P."/>
            <person name="Hegemann P."/>
            <person name="Fromm H."/>
            <person name="Raoult D."/>
            <person name="Greub G."/>
            <person name="Miranda-Saavedra D."/>
            <person name="Chen N."/>
            <person name="Nash P."/>
            <person name="Ginger M.L."/>
            <person name="Horn M."/>
            <person name="Schaap P."/>
            <person name="Caler L."/>
            <person name="Loftus B."/>
        </authorList>
    </citation>
    <scope>NUCLEOTIDE SEQUENCE [LARGE SCALE GENOMIC DNA]</scope>
    <source>
        <strain evidence="2 3">Neff</strain>
    </source>
</reference>
<dbReference type="RefSeq" id="XP_004332791.1">
    <property type="nucleotide sequence ID" value="XM_004332743.1"/>
</dbReference>
<name>L8GDI2_ACACF</name>
<dbReference type="GeneID" id="14911219"/>
<keyword evidence="3" id="KW-1185">Reference proteome</keyword>
<evidence type="ECO:0000313" key="2">
    <source>
        <dbReference type="EMBL" id="ELR10778.1"/>
    </source>
</evidence>
<organism evidence="2 3">
    <name type="scientific">Acanthamoeba castellanii (strain ATCC 30010 / Neff)</name>
    <dbReference type="NCBI Taxonomy" id="1257118"/>
    <lineage>
        <taxon>Eukaryota</taxon>
        <taxon>Amoebozoa</taxon>
        <taxon>Discosea</taxon>
        <taxon>Longamoebia</taxon>
        <taxon>Centramoebida</taxon>
        <taxon>Acanthamoebidae</taxon>
        <taxon>Acanthamoeba</taxon>
    </lineage>
</organism>
<sequence>MRSVLALFALLALAAVAQASLIPSSPVLTSKALQRPAADPEWC</sequence>
<dbReference type="VEuPathDB" id="AmoebaDB:ACA1_107750"/>
<feature type="non-terminal residue" evidence="2">
    <location>
        <position position="43"/>
    </location>
</feature>
<gene>
    <name evidence="2" type="ORF">ACA1_107750</name>
</gene>
<protein>
    <submittedName>
        <fullName evidence="2">Uncharacterized protein</fullName>
    </submittedName>
</protein>